<feature type="transmembrane region" description="Helical" evidence="12">
    <location>
        <begin position="100"/>
        <end position="119"/>
    </location>
</feature>
<dbReference type="RefSeq" id="WP_123233029.1">
    <property type="nucleotide sequence ID" value="NZ_RJSG01000002.1"/>
</dbReference>
<feature type="transmembrane region" description="Helical" evidence="12">
    <location>
        <begin position="125"/>
        <end position="158"/>
    </location>
</feature>
<evidence type="ECO:0000259" key="13">
    <source>
        <dbReference type="PROSITE" id="PS50885"/>
    </source>
</evidence>
<evidence type="ECO:0000256" key="1">
    <source>
        <dbReference type="ARBA" id="ARBA00000085"/>
    </source>
</evidence>
<evidence type="ECO:0000256" key="5">
    <source>
        <dbReference type="ARBA" id="ARBA00022679"/>
    </source>
</evidence>
<protein>
    <recommendedName>
        <fullName evidence="3">histidine kinase</fullName>
        <ecNumber evidence="3">2.7.13.3</ecNumber>
    </recommendedName>
</protein>
<evidence type="ECO:0000256" key="2">
    <source>
        <dbReference type="ARBA" id="ARBA00004370"/>
    </source>
</evidence>
<dbReference type="GO" id="GO:0046983">
    <property type="term" value="F:protein dimerization activity"/>
    <property type="evidence" value="ECO:0007669"/>
    <property type="project" value="InterPro"/>
</dbReference>
<dbReference type="InterPro" id="IPR003660">
    <property type="entry name" value="HAMP_dom"/>
</dbReference>
<evidence type="ECO:0000313" key="14">
    <source>
        <dbReference type="EMBL" id="RNL78530.1"/>
    </source>
</evidence>
<dbReference type="InterPro" id="IPR011712">
    <property type="entry name" value="Sig_transdc_His_kin_sub3_dim/P"/>
</dbReference>
<dbReference type="GO" id="GO:0005524">
    <property type="term" value="F:ATP binding"/>
    <property type="evidence" value="ECO:0007669"/>
    <property type="project" value="UniProtKB-KW"/>
</dbReference>
<keyword evidence="5" id="KW-0808">Transferase</keyword>
<feature type="transmembrane region" description="Helical" evidence="12">
    <location>
        <begin position="21"/>
        <end position="40"/>
    </location>
</feature>
<dbReference type="PANTHER" id="PTHR24421:SF10">
    <property type="entry name" value="NITRATE_NITRITE SENSOR PROTEIN NARQ"/>
    <property type="match status" value="1"/>
</dbReference>
<evidence type="ECO:0000256" key="10">
    <source>
        <dbReference type="ARBA" id="ARBA00022989"/>
    </source>
</evidence>
<dbReference type="Pfam" id="PF02518">
    <property type="entry name" value="HATPase_c"/>
    <property type="match status" value="1"/>
</dbReference>
<dbReference type="Gene3D" id="6.10.340.10">
    <property type="match status" value="1"/>
</dbReference>
<proteinExistence type="predicted"/>
<evidence type="ECO:0000256" key="4">
    <source>
        <dbReference type="ARBA" id="ARBA00022553"/>
    </source>
</evidence>
<keyword evidence="7" id="KW-0547">Nucleotide-binding</keyword>
<dbReference type="Proteomes" id="UP000277094">
    <property type="component" value="Unassembled WGS sequence"/>
</dbReference>
<keyword evidence="10 12" id="KW-1133">Transmembrane helix</keyword>
<dbReference type="SUPFAM" id="SSF158472">
    <property type="entry name" value="HAMP domain-like"/>
    <property type="match status" value="1"/>
</dbReference>
<dbReference type="InterPro" id="IPR050482">
    <property type="entry name" value="Sensor_HK_TwoCompSys"/>
</dbReference>
<accession>A0A3N0DSD3</accession>
<evidence type="ECO:0000256" key="11">
    <source>
        <dbReference type="ARBA" id="ARBA00023012"/>
    </source>
</evidence>
<dbReference type="Pfam" id="PF07730">
    <property type="entry name" value="HisKA_3"/>
    <property type="match status" value="1"/>
</dbReference>
<keyword evidence="8" id="KW-0418">Kinase</keyword>
<keyword evidence="9" id="KW-0067">ATP-binding</keyword>
<keyword evidence="4" id="KW-0597">Phosphoprotein</keyword>
<feature type="transmembrane region" description="Helical" evidence="12">
    <location>
        <begin position="46"/>
        <end position="69"/>
    </location>
</feature>
<dbReference type="GO" id="GO:0016020">
    <property type="term" value="C:membrane"/>
    <property type="evidence" value="ECO:0007669"/>
    <property type="project" value="UniProtKB-SubCell"/>
</dbReference>
<comment type="catalytic activity">
    <reaction evidence="1">
        <text>ATP + protein L-histidine = ADP + protein N-phospho-L-histidine.</text>
        <dbReference type="EC" id="2.7.13.3"/>
    </reaction>
</comment>
<evidence type="ECO:0000256" key="9">
    <source>
        <dbReference type="ARBA" id="ARBA00022840"/>
    </source>
</evidence>
<dbReference type="SUPFAM" id="SSF55874">
    <property type="entry name" value="ATPase domain of HSP90 chaperone/DNA topoisomerase II/histidine kinase"/>
    <property type="match status" value="1"/>
</dbReference>
<dbReference type="OrthoDB" id="3217947at2"/>
<reference evidence="14 15" key="1">
    <citation type="submission" date="2018-11" db="EMBL/GenBank/DDBJ databases">
        <authorList>
            <person name="Li F."/>
        </authorList>
    </citation>
    <scope>NUCLEOTIDE SEQUENCE [LARGE SCALE GENOMIC DNA]</scope>
    <source>
        <strain evidence="14 15">KIS18-7</strain>
    </source>
</reference>
<dbReference type="EC" id="2.7.13.3" evidence="3"/>
<feature type="transmembrane region" description="Helical" evidence="12">
    <location>
        <begin position="210"/>
        <end position="232"/>
    </location>
</feature>
<name>A0A3N0DSD3_9ACTN</name>
<dbReference type="Gene3D" id="1.20.5.1930">
    <property type="match status" value="1"/>
</dbReference>
<dbReference type="EMBL" id="RJSG01000002">
    <property type="protein sequence ID" value="RNL78530.1"/>
    <property type="molecule type" value="Genomic_DNA"/>
</dbReference>
<sequence length="490" mass="51904">MERGIEAWLVGLYERRGAVDALFRLMWMIVPIATAVGLSLQSRYLGLSLVRSLVCASIIFAVLIVSTIWSMAAFRRDIGENVSGEGGLLLEFPIRLVRAVAPRLIPLTVPALMITYAVAADDWTLVTLAGTAGGALITIATAAAGIYAAASTMTGLIAAKTLNLDRPAHADLGLAPRLALYLGVLSTTCGSVVGALTITPGDPGALLRTYGLSIAVAIVFLLTVTIPATMAVRNPVRQLIAGARAVTAGDHEFRVPVSSADELGELAATFNSMISALQTTSDGLRASLTRVQVASDQARRKVERDLHDGAQQSLLLLNLKLGMIERIFHDDPQAAAAMLAEARVDLSQALKELRDLAHGVYPEILVSDGVPAALKSVGGAQMSRLECREFGRYATEVEAAIYFCCLEAIQNAAKHAGEGAKIWVRLDGRGSSLQFEVRDNGRGFDPETVSQDSFQNMSDRIGALNGSMLVDSVPGQGTKVSGSVPRVEPT</sequence>
<dbReference type="SMART" id="SM00387">
    <property type="entry name" value="HATPase_c"/>
    <property type="match status" value="1"/>
</dbReference>
<evidence type="ECO:0000256" key="12">
    <source>
        <dbReference type="SAM" id="Phobius"/>
    </source>
</evidence>
<feature type="domain" description="HAMP" evidence="13">
    <location>
        <begin position="230"/>
        <end position="282"/>
    </location>
</feature>
<organism evidence="14 15">
    <name type="scientific">Nocardioides marmorisolisilvae</name>
    <dbReference type="NCBI Taxonomy" id="1542737"/>
    <lineage>
        <taxon>Bacteria</taxon>
        <taxon>Bacillati</taxon>
        <taxon>Actinomycetota</taxon>
        <taxon>Actinomycetes</taxon>
        <taxon>Propionibacteriales</taxon>
        <taxon>Nocardioidaceae</taxon>
        <taxon>Nocardioides</taxon>
    </lineage>
</organism>
<evidence type="ECO:0000256" key="3">
    <source>
        <dbReference type="ARBA" id="ARBA00012438"/>
    </source>
</evidence>
<gene>
    <name evidence="14" type="ORF">EFL95_05400</name>
</gene>
<keyword evidence="11" id="KW-0902">Two-component regulatory system</keyword>
<keyword evidence="15" id="KW-1185">Reference proteome</keyword>
<dbReference type="Gene3D" id="3.30.565.10">
    <property type="entry name" value="Histidine kinase-like ATPase, C-terminal domain"/>
    <property type="match status" value="1"/>
</dbReference>
<comment type="caution">
    <text evidence="14">The sequence shown here is derived from an EMBL/GenBank/DDBJ whole genome shotgun (WGS) entry which is preliminary data.</text>
</comment>
<keyword evidence="6 12" id="KW-0812">Transmembrane</keyword>
<dbReference type="CDD" id="cd16917">
    <property type="entry name" value="HATPase_UhpB-NarQ-NarX-like"/>
    <property type="match status" value="1"/>
</dbReference>
<dbReference type="CDD" id="cd06225">
    <property type="entry name" value="HAMP"/>
    <property type="match status" value="1"/>
</dbReference>
<dbReference type="Pfam" id="PF00672">
    <property type="entry name" value="HAMP"/>
    <property type="match status" value="1"/>
</dbReference>
<dbReference type="PROSITE" id="PS50885">
    <property type="entry name" value="HAMP"/>
    <property type="match status" value="1"/>
</dbReference>
<dbReference type="SMART" id="SM00304">
    <property type="entry name" value="HAMP"/>
    <property type="match status" value="1"/>
</dbReference>
<dbReference type="PANTHER" id="PTHR24421">
    <property type="entry name" value="NITRATE/NITRITE SENSOR PROTEIN NARX-RELATED"/>
    <property type="match status" value="1"/>
</dbReference>
<comment type="subcellular location">
    <subcellularLocation>
        <location evidence="2">Membrane</location>
    </subcellularLocation>
</comment>
<keyword evidence="12" id="KW-0472">Membrane</keyword>
<evidence type="ECO:0000256" key="8">
    <source>
        <dbReference type="ARBA" id="ARBA00022777"/>
    </source>
</evidence>
<evidence type="ECO:0000256" key="6">
    <source>
        <dbReference type="ARBA" id="ARBA00022692"/>
    </source>
</evidence>
<dbReference type="InterPro" id="IPR003594">
    <property type="entry name" value="HATPase_dom"/>
</dbReference>
<evidence type="ECO:0000256" key="7">
    <source>
        <dbReference type="ARBA" id="ARBA00022741"/>
    </source>
</evidence>
<evidence type="ECO:0000313" key="15">
    <source>
        <dbReference type="Proteomes" id="UP000277094"/>
    </source>
</evidence>
<dbReference type="GO" id="GO:0000155">
    <property type="term" value="F:phosphorelay sensor kinase activity"/>
    <property type="evidence" value="ECO:0007669"/>
    <property type="project" value="InterPro"/>
</dbReference>
<dbReference type="AlphaFoldDB" id="A0A3N0DSD3"/>
<feature type="transmembrane region" description="Helical" evidence="12">
    <location>
        <begin position="178"/>
        <end position="198"/>
    </location>
</feature>
<dbReference type="InterPro" id="IPR036890">
    <property type="entry name" value="HATPase_C_sf"/>
</dbReference>